<keyword evidence="3" id="KW-0645">Protease</keyword>
<proteinExistence type="predicted"/>
<feature type="chain" id="PRO_5012203401" evidence="1">
    <location>
        <begin position="25"/>
        <end position="318"/>
    </location>
</feature>
<sequence>MTFKSKLACLVAAYCLVAPLAAGAANLNDLIGGSSGAASPPASTAKKSPSSSLPLGGVLGGRGTHKLSKDELRAAAHEAVVFVVNFGETKAEDGSIKETLSTGTGFFLDPQTLLTNSHVVDGASMLLVSIAGQTYVKATVLADSHAARNKREDFALLRIEKPLGQSMLEIGEPVESLSDVYAIGFPGVVGKNDQRRADFLQGDLSAVPEVVISSGAVQNVMERSNGVEVVTHSALIHHGNSGGPLINACGQVVGVNTWGAMDNATVIVPGRDQAGNVVAQEGITSVATGFAFAQTVDEIRHFLKSRHQSFQQGAACRD</sequence>
<dbReference type="GO" id="GO:0004252">
    <property type="term" value="F:serine-type endopeptidase activity"/>
    <property type="evidence" value="ECO:0007669"/>
    <property type="project" value="InterPro"/>
</dbReference>
<name>A0A2C9D9P1_9HYPH</name>
<evidence type="ECO:0000313" key="4">
    <source>
        <dbReference type="Proteomes" id="UP000223606"/>
    </source>
</evidence>
<dbReference type="EMBL" id="LT960614">
    <property type="protein sequence ID" value="SON56890.1"/>
    <property type="molecule type" value="Genomic_DNA"/>
</dbReference>
<dbReference type="PANTHER" id="PTHR43019:SF23">
    <property type="entry name" value="PROTEASE DO-LIKE 5, CHLOROPLASTIC"/>
    <property type="match status" value="1"/>
</dbReference>
<evidence type="ECO:0000313" key="3">
    <source>
        <dbReference type="EMBL" id="SON56890.1"/>
    </source>
</evidence>
<gene>
    <name evidence="3" type="ORF">HDIA_3349</name>
</gene>
<dbReference type="EC" id="3.4.21.-" evidence="3"/>
<dbReference type="RefSeq" id="WP_157775703.1">
    <property type="nucleotide sequence ID" value="NZ_LT960614.1"/>
</dbReference>
<dbReference type="GO" id="GO:0006508">
    <property type="term" value="P:proteolysis"/>
    <property type="evidence" value="ECO:0007669"/>
    <property type="project" value="UniProtKB-KW"/>
</dbReference>
<dbReference type="Gene3D" id="2.40.10.10">
    <property type="entry name" value="Trypsin-like serine proteases"/>
    <property type="match status" value="2"/>
</dbReference>
<protein>
    <submittedName>
        <fullName evidence="3">Serine proteasec</fullName>
        <ecNumber evidence="3">3.4.21.-</ecNumber>
    </submittedName>
</protein>
<dbReference type="OrthoDB" id="9766361at2"/>
<accession>A0A2C9D9P1</accession>
<evidence type="ECO:0000256" key="1">
    <source>
        <dbReference type="SAM" id="SignalP"/>
    </source>
</evidence>
<keyword evidence="4" id="KW-1185">Reference proteome</keyword>
<dbReference type="InterPro" id="IPR009003">
    <property type="entry name" value="Peptidase_S1_PA"/>
</dbReference>
<dbReference type="PRINTS" id="PR00834">
    <property type="entry name" value="PROTEASES2C"/>
</dbReference>
<organism evidence="3 4">
    <name type="scientific">Hartmannibacter diazotrophicus</name>
    <dbReference type="NCBI Taxonomy" id="1482074"/>
    <lineage>
        <taxon>Bacteria</taxon>
        <taxon>Pseudomonadati</taxon>
        <taxon>Pseudomonadota</taxon>
        <taxon>Alphaproteobacteria</taxon>
        <taxon>Hyphomicrobiales</taxon>
        <taxon>Pleomorphomonadaceae</taxon>
        <taxon>Hartmannibacter</taxon>
    </lineage>
</organism>
<feature type="domain" description="Peptidase S1" evidence="2">
    <location>
        <begin position="30"/>
        <end position="304"/>
    </location>
</feature>
<dbReference type="SUPFAM" id="SSF50494">
    <property type="entry name" value="Trypsin-like serine proteases"/>
    <property type="match status" value="1"/>
</dbReference>
<dbReference type="InterPro" id="IPR001940">
    <property type="entry name" value="Peptidase_S1C"/>
</dbReference>
<dbReference type="PANTHER" id="PTHR43019">
    <property type="entry name" value="SERINE ENDOPROTEASE DEGS"/>
    <property type="match status" value="1"/>
</dbReference>
<dbReference type="Pfam" id="PF13365">
    <property type="entry name" value="Trypsin_2"/>
    <property type="match status" value="1"/>
</dbReference>
<dbReference type="InterPro" id="IPR001254">
    <property type="entry name" value="Trypsin_dom"/>
</dbReference>
<feature type="signal peptide" evidence="1">
    <location>
        <begin position="1"/>
        <end position="24"/>
    </location>
</feature>
<dbReference type="AlphaFoldDB" id="A0A2C9D9P1"/>
<keyword evidence="1" id="KW-0732">Signal</keyword>
<evidence type="ECO:0000259" key="2">
    <source>
        <dbReference type="PROSITE" id="PS50240"/>
    </source>
</evidence>
<dbReference type="PROSITE" id="PS50240">
    <property type="entry name" value="TRYPSIN_DOM"/>
    <property type="match status" value="1"/>
</dbReference>
<dbReference type="KEGG" id="hdi:HDIA_3349"/>
<dbReference type="InterPro" id="IPR043504">
    <property type="entry name" value="Peptidase_S1_PA_chymotrypsin"/>
</dbReference>
<keyword evidence="3" id="KW-0378">Hydrolase</keyword>
<reference evidence="4" key="1">
    <citation type="submission" date="2017-09" db="EMBL/GenBank/DDBJ databases">
        <title>Genome sequence of Nannocystis excedens DSM 71.</title>
        <authorList>
            <person name="Blom J."/>
        </authorList>
    </citation>
    <scope>NUCLEOTIDE SEQUENCE [LARGE SCALE GENOMIC DNA]</scope>
    <source>
        <strain evidence="4">type strain: E19</strain>
    </source>
</reference>
<dbReference type="Proteomes" id="UP000223606">
    <property type="component" value="Chromosome 1"/>
</dbReference>